<comment type="caution">
    <text evidence="1">The sequence shown here is derived from an EMBL/GenBank/DDBJ whole genome shotgun (WGS) entry which is preliminary data.</text>
</comment>
<keyword evidence="2" id="KW-1185">Reference proteome</keyword>
<accession>A0A512NPD7</accession>
<sequence length="141" mass="15762">MVREAGAKFAPMALEGHGLQKVVTAKTRNPSGLVTAWPPLALALLTGAHLFTRSTTRSRHNRQKNRGDRMAQAIETEFVCDGRYRIHSIKGWGRQRGRIIEIEDVDLQKRFHGSAAKLERMASRLRAHPLANIARFLRGGA</sequence>
<dbReference type="Proteomes" id="UP000321058">
    <property type="component" value="Unassembled WGS sequence"/>
</dbReference>
<evidence type="ECO:0000313" key="1">
    <source>
        <dbReference type="EMBL" id="GEP60815.1"/>
    </source>
</evidence>
<dbReference type="AlphaFoldDB" id="A0A512NPD7"/>
<gene>
    <name evidence="1" type="ORF">RSO01_79810</name>
</gene>
<reference evidence="1 2" key="1">
    <citation type="submission" date="2019-07" db="EMBL/GenBank/DDBJ databases">
        <title>Whole genome shotgun sequence of Reyranella soli NBRC 108950.</title>
        <authorList>
            <person name="Hosoyama A."/>
            <person name="Uohara A."/>
            <person name="Ohji S."/>
            <person name="Ichikawa N."/>
        </authorList>
    </citation>
    <scope>NUCLEOTIDE SEQUENCE [LARGE SCALE GENOMIC DNA]</scope>
    <source>
        <strain evidence="1 2">NBRC 108950</strain>
    </source>
</reference>
<protein>
    <submittedName>
        <fullName evidence="1">Uncharacterized protein</fullName>
    </submittedName>
</protein>
<proteinExistence type="predicted"/>
<organism evidence="1 2">
    <name type="scientific">Reyranella soli</name>
    <dbReference type="NCBI Taxonomy" id="1230389"/>
    <lineage>
        <taxon>Bacteria</taxon>
        <taxon>Pseudomonadati</taxon>
        <taxon>Pseudomonadota</taxon>
        <taxon>Alphaproteobacteria</taxon>
        <taxon>Hyphomicrobiales</taxon>
        <taxon>Reyranellaceae</taxon>
        <taxon>Reyranella</taxon>
    </lineage>
</organism>
<name>A0A512NPD7_9HYPH</name>
<evidence type="ECO:0000313" key="2">
    <source>
        <dbReference type="Proteomes" id="UP000321058"/>
    </source>
</evidence>
<dbReference type="EMBL" id="BKAJ01000184">
    <property type="protein sequence ID" value="GEP60815.1"/>
    <property type="molecule type" value="Genomic_DNA"/>
</dbReference>